<organism evidence="4 5">
    <name type="scientific">Linum trigynum</name>
    <dbReference type="NCBI Taxonomy" id="586398"/>
    <lineage>
        <taxon>Eukaryota</taxon>
        <taxon>Viridiplantae</taxon>
        <taxon>Streptophyta</taxon>
        <taxon>Embryophyta</taxon>
        <taxon>Tracheophyta</taxon>
        <taxon>Spermatophyta</taxon>
        <taxon>Magnoliopsida</taxon>
        <taxon>eudicotyledons</taxon>
        <taxon>Gunneridae</taxon>
        <taxon>Pentapetalae</taxon>
        <taxon>rosids</taxon>
        <taxon>fabids</taxon>
        <taxon>Malpighiales</taxon>
        <taxon>Linaceae</taxon>
        <taxon>Linum</taxon>
    </lineage>
</organism>
<evidence type="ECO:0008006" key="6">
    <source>
        <dbReference type="Google" id="ProtNLM"/>
    </source>
</evidence>
<evidence type="ECO:0000256" key="1">
    <source>
        <dbReference type="SAM" id="MobiDB-lite"/>
    </source>
</evidence>
<sequence length="147" mass="16454">MIQLIVLFLVKCGLFPRCELRIISVEKQQATTNLPINQQWKLVAVVGGEAGSSSPSSPSWPVGIAARRRRQQKERPANTRRRRKVGRWLSGLCDFRLKKRLGGSGLGEVAASVVAVVAWESLLVAVVSRRERPANTRRREVGRWLCL</sequence>
<reference evidence="4 5" key="1">
    <citation type="submission" date="2024-04" db="EMBL/GenBank/DDBJ databases">
        <authorList>
            <person name="Fracassetti M."/>
        </authorList>
    </citation>
    <scope>NUCLEOTIDE SEQUENCE [LARGE SCALE GENOMIC DNA]</scope>
</reference>
<protein>
    <recommendedName>
        <fullName evidence="6">Secreted protein</fullName>
    </recommendedName>
</protein>
<evidence type="ECO:0000313" key="4">
    <source>
        <dbReference type="EMBL" id="CAL1395612.1"/>
    </source>
</evidence>
<feature type="transmembrane region" description="Helical" evidence="2">
    <location>
        <begin position="109"/>
        <end position="128"/>
    </location>
</feature>
<gene>
    <name evidence="4" type="ORF">LTRI10_LOCUS36035</name>
</gene>
<keyword evidence="2" id="KW-0812">Transmembrane</keyword>
<name>A0AAV2FCB2_9ROSI</name>
<keyword evidence="3" id="KW-0732">Signal</keyword>
<dbReference type="Proteomes" id="UP001497516">
    <property type="component" value="Chromosome 6"/>
</dbReference>
<feature type="compositionally biased region" description="Basic residues" evidence="1">
    <location>
        <begin position="66"/>
        <end position="82"/>
    </location>
</feature>
<keyword evidence="2" id="KW-1133">Transmembrane helix</keyword>
<evidence type="ECO:0000313" key="5">
    <source>
        <dbReference type="Proteomes" id="UP001497516"/>
    </source>
</evidence>
<evidence type="ECO:0000256" key="3">
    <source>
        <dbReference type="SAM" id="SignalP"/>
    </source>
</evidence>
<evidence type="ECO:0000256" key="2">
    <source>
        <dbReference type="SAM" id="Phobius"/>
    </source>
</evidence>
<dbReference type="AlphaFoldDB" id="A0AAV2FCB2"/>
<proteinExistence type="predicted"/>
<keyword evidence="2" id="KW-0472">Membrane</keyword>
<keyword evidence="5" id="KW-1185">Reference proteome</keyword>
<dbReference type="EMBL" id="OZ034819">
    <property type="protein sequence ID" value="CAL1395612.1"/>
    <property type="molecule type" value="Genomic_DNA"/>
</dbReference>
<feature type="region of interest" description="Disordered" evidence="1">
    <location>
        <begin position="49"/>
        <end position="82"/>
    </location>
</feature>
<feature type="chain" id="PRO_5043561875" description="Secreted protein" evidence="3">
    <location>
        <begin position="21"/>
        <end position="147"/>
    </location>
</feature>
<feature type="signal peptide" evidence="3">
    <location>
        <begin position="1"/>
        <end position="20"/>
    </location>
</feature>
<accession>A0AAV2FCB2</accession>